<dbReference type="Proteomes" id="UP000284785">
    <property type="component" value="Unassembled WGS sequence"/>
</dbReference>
<dbReference type="AlphaFoldDB" id="A0A414HV49"/>
<dbReference type="RefSeq" id="WP_118214324.1">
    <property type="nucleotide sequence ID" value="NZ_JBCODI010000029.1"/>
</dbReference>
<comment type="caution">
    <text evidence="1">The sequence shown here is derived from an EMBL/GenBank/DDBJ whole genome shotgun (WGS) entry which is preliminary data.</text>
</comment>
<evidence type="ECO:0000313" key="2">
    <source>
        <dbReference type="Proteomes" id="UP000284785"/>
    </source>
</evidence>
<sequence length="111" mass="12727">MSQKVKIELYSYRVACLDGVTRRHNNVVYASCETLELNGEKLPFGHRMDSCDRAILLSEYGSTLDCPDYKKALVKGVEALKNRLKTVVYENENIDFEVIDKQEYSAPFLND</sequence>
<name>A0A414HV49_BACT4</name>
<evidence type="ECO:0000313" key="1">
    <source>
        <dbReference type="EMBL" id="RHD91620.1"/>
    </source>
</evidence>
<protein>
    <submittedName>
        <fullName evidence="1">Uncharacterized protein</fullName>
    </submittedName>
</protein>
<dbReference type="EMBL" id="QSJP01000001">
    <property type="protein sequence ID" value="RHD91620.1"/>
    <property type="molecule type" value="Genomic_DNA"/>
</dbReference>
<proteinExistence type="predicted"/>
<accession>A0A414HV49</accession>
<reference evidence="1 2" key="1">
    <citation type="submission" date="2018-08" db="EMBL/GenBank/DDBJ databases">
        <title>A genome reference for cultivated species of the human gut microbiota.</title>
        <authorList>
            <person name="Zou Y."/>
            <person name="Xue W."/>
            <person name="Luo G."/>
        </authorList>
    </citation>
    <scope>NUCLEOTIDE SEQUENCE [LARGE SCALE GENOMIC DNA]</scope>
    <source>
        <strain evidence="1 2">AM30-26</strain>
    </source>
</reference>
<gene>
    <name evidence="1" type="ORF">DW780_01050</name>
</gene>
<organism evidence="1 2">
    <name type="scientific">Bacteroides thetaiotaomicron</name>
    <dbReference type="NCBI Taxonomy" id="818"/>
    <lineage>
        <taxon>Bacteria</taxon>
        <taxon>Pseudomonadati</taxon>
        <taxon>Bacteroidota</taxon>
        <taxon>Bacteroidia</taxon>
        <taxon>Bacteroidales</taxon>
        <taxon>Bacteroidaceae</taxon>
        <taxon>Bacteroides</taxon>
    </lineage>
</organism>